<evidence type="ECO:0000313" key="3">
    <source>
        <dbReference type="RefSeq" id="XP_027204888.1"/>
    </source>
</evidence>
<organism evidence="2 3">
    <name type="scientific">Dermatophagoides pteronyssinus</name>
    <name type="common">European house dust mite</name>
    <dbReference type="NCBI Taxonomy" id="6956"/>
    <lineage>
        <taxon>Eukaryota</taxon>
        <taxon>Metazoa</taxon>
        <taxon>Ecdysozoa</taxon>
        <taxon>Arthropoda</taxon>
        <taxon>Chelicerata</taxon>
        <taxon>Arachnida</taxon>
        <taxon>Acari</taxon>
        <taxon>Acariformes</taxon>
        <taxon>Sarcoptiformes</taxon>
        <taxon>Astigmata</taxon>
        <taxon>Psoroptidia</taxon>
        <taxon>Analgoidea</taxon>
        <taxon>Pyroglyphidae</taxon>
        <taxon>Dermatophagoidinae</taxon>
        <taxon>Dermatophagoides</taxon>
    </lineage>
</organism>
<reference evidence="3" key="1">
    <citation type="submission" date="2025-08" db="UniProtKB">
        <authorList>
            <consortium name="RefSeq"/>
        </authorList>
    </citation>
    <scope>IDENTIFICATION</scope>
    <source>
        <strain evidence="3">Airmid</strain>
    </source>
</reference>
<proteinExistence type="predicted"/>
<accession>A0A6P6YH90</accession>
<dbReference type="InterPro" id="IPR013783">
    <property type="entry name" value="Ig-like_fold"/>
</dbReference>
<feature type="compositionally biased region" description="Basic and acidic residues" evidence="1">
    <location>
        <begin position="521"/>
        <end position="531"/>
    </location>
</feature>
<dbReference type="AlphaFoldDB" id="A0A6P6YH90"/>
<dbReference type="InterPro" id="IPR036179">
    <property type="entry name" value="Ig-like_dom_sf"/>
</dbReference>
<dbReference type="PANTHER" id="PTHR23278">
    <property type="entry name" value="SIDESTEP PROTEIN"/>
    <property type="match status" value="1"/>
</dbReference>
<protein>
    <submittedName>
        <fullName evidence="3">Probable WRKY transcription factor protein 1</fullName>
    </submittedName>
</protein>
<sequence>MLFTSNEYQLLDKNRTLLIDNGGVSGGGLGRKHEGKYQCSAYNKLGRGDSSELIISVLRPPKCAFKSSSSLSSSLLKNPSSMTSSTTTTLSPSAHVTKIDSIINYPANLFCQVDATMPSSSSIKQQQQQQQSLPSSIMIDDRLWIYWQLPNDHFVLTINSNGKLLRIPLKRLDQFRKLRKKLSQSSSLSKNDDHNNNNRLFDDEIADLLDMDSDDEEDSKKENVNDDDDEQRPNNVNDYRRITLASNDVRSKLTIIPRSSEDFGVYQCWAENFFGSNRHEPCLFNLTNNGNFNDIDNKQILKTFDNNHHQKSSSSSQWKNTAMSKNKPKLPRSVTNCTTTFLITSLLSIRCEHLNYSTFHRKMFGIGNDDDDNDDDDNDDIADRNLKFHLILKELSNYNRNRSENLITDIKIRPPQTKNIITANQTNPIEPIFLISNVRPTFIYEAIIYVSNDFGYSDQVTFSTLLSIAIGLCLYRRKRNKLIELHQQQLQEQRQQQQQQSNQSSSSLFDQGKMNDNFSDDDNHDHCIDNDDKIDGEKTTIIDSSFTETFPLDNYSTAGVFILDKTRSNNHHPSDSILSNNHHFYQQQQQQQPHHPLMIYRDFVSTPPPPPSSSTSPATSMIQHQSSAMNILNPLVQQSQQQQPTITSEFLYQPAGNTSGFLDLAVDRGNVQLIPSSISPPHLQPTSMSSYLTFSNIEQQQQQTEPISSSSLMFTTANTNTATINNNLAGNQSISEV</sequence>
<feature type="compositionally biased region" description="Low complexity" evidence="1">
    <location>
        <begin position="493"/>
        <end position="507"/>
    </location>
</feature>
<dbReference type="RefSeq" id="XP_027204888.1">
    <property type="nucleotide sequence ID" value="XM_027349087.1"/>
</dbReference>
<evidence type="ECO:0000313" key="2">
    <source>
        <dbReference type="Proteomes" id="UP000515146"/>
    </source>
</evidence>
<keyword evidence="2" id="KW-1185">Reference proteome</keyword>
<dbReference type="InParanoid" id="A0A6P6YH90"/>
<feature type="region of interest" description="Disordered" evidence="1">
    <location>
        <begin position="493"/>
        <end position="531"/>
    </location>
</feature>
<dbReference type="SUPFAM" id="SSF48726">
    <property type="entry name" value="Immunoglobulin"/>
    <property type="match status" value="1"/>
</dbReference>
<dbReference type="Gene3D" id="2.60.40.10">
    <property type="entry name" value="Immunoglobulins"/>
    <property type="match status" value="1"/>
</dbReference>
<feature type="region of interest" description="Disordered" evidence="1">
    <location>
        <begin position="68"/>
        <end position="89"/>
    </location>
</feature>
<dbReference type="Proteomes" id="UP000515146">
    <property type="component" value="Unplaced"/>
</dbReference>
<dbReference type="KEGG" id="dpte:113798533"/>
<dbReference type="PANTHER" id="PTHR23278:SF19">
    <property type="entry name" value="OBSCURIN"/>
    <property type="match status" value="1"/>
</dbReference>
<evidence type="ECO:0000256" key="1">
    <source>
        <dbReference type="SAM" id="MobiDB-lite"/>
    </source>
</evidence>
<name>A0A6P6YH90_DERPT</name>
<gene>
    <name evidence="3" type="primary">LOC113798533</name>
</gene>
<feature type="region of interest" description="Disordered" evidence="1">
    <location>
        <begin position="306"/>
        <end position="331"/>
    </location>
</feature>
<feature type="region of interest" description="Disordered" evidence="1">
    <location>
        <begin position="213"/>
        <end position="240"/>
    </location>
</feature>
<dbReference type="OrthoDB" id="6410586at2759"/>